<dbReference type="OrthoDB" id="8754772at2"/>
<evidence type="ECO:0008006" key="4">
    <source>
        <dbReference type="Google" id="ProtNLM"/>
    </source>
</evidence>
<gene>
    <name evidence="2" type="ORF">SAMN05428642_104244</name>
</gene>
<organism evidence="2 3">
    <name type="scientific">Flaviramulus basaltis</name>
    <dbReference type="NCBI Taxonomy" id="369401"/>
    <lineage>
        <taxon>Bacteria</taxon>
        <taxon>Pseudomonadati</taxon>
        <taxon>Bacteroidota</taxon>
        <taxon>Flavobacteriia</taxon>
        <taxon>Flavobacteriales</taxon>
        <taxon>Flavobacteriaceae</taxon>
        <taxon>Flaviramulus</taxon>
    </lineage>
</organism>
<evidence type="ECO:0000313" key="3">
    <source>
        <dbReference type="Proteomes" id="UP000182544"/>
    </source>
</evidence>
<proteinExistence type="predicted"/>
<evidence type="ECO:0000313" key="2">
    <source>
        <dbReference type="EMBL" id="SFZ94551.1"/>
    </source>
</evidence>
<dbReference type="InterPro" id="IPR032710">
    <property type="entry name" value="NTF2-like_dom_sf"/>
</dbReference>
<dbReference type="EMBL" id="FPKV01000004">
    <property type="protein sequence ID" value="SFZ94551.1"/>
    <property type="molecule type" value="Genomic_DNA"/>
</dbReference>
<dbReference type="Proteomes" id="UP000182544">
    <property type="component" value="Unassembled WGS sequence"/>
</dbReference>
<keyword evidence="1" id="KW-0732">Signal</keyword>
<name>A0A1K2IQ92_9FLAO</name>
<reference evidence="2 3" key="1">
    <citation type="submission" date="2016-10" db="EMBL/GenBank/DDBJ databases">
        <authorList>
            <person name="de Groot N.N."/>
        </authorList>
    </citation>
    <scope>NUCLEOTIDE SEQUENCE [LARGE SCALE GENOMIC DNA]</scope>
    <source>
        <strain evidence="2 3">DSM 18180</strain>
    </source>
</reference>
<accession>A0A1K2IQ92</accession>
<dbReference type="Gene3D" id="3.10.450.50">
    <property type="match status" value="1"/>
</dbReference>
<dbReference type="AlphaFoldDB" id="A0A1K2IQ92"/>
<feature type="signal peptide" evidence="1">
    <location>
        <begin position="1"/>
        <end position="19"/>
    </location>
</feature>
<protein>
    <recommendedName>
        <fullName evidence="4">SnoaL-like domain-containing protein</fullName>
    </recommendedName>
</protein>
<feature type="chain" id="PRO_5012566393" description="SnoaL-like domain-containing protein" evidence="1">
    <location>
        <begin position="20"/>
        <end position="184"/>
    </location>
</feature>
<evidence type="ECO:0000256" key="1">
    <source>
        <dbReference type="SAM" id="SignalP"/>
    </source>
</evidence>
<dbReference type="STRING" id="369401.SAMN05428642_104244"/>
<keyword evidence="3" id="KW-1185">Reference proteome</keyword>
<sequence>MKKILLTILICLVTITIKAQTESKNENIKAIIEHKVDSSLVLSLDSTIKTLYGVISGEKGVERNWKQFKYLFKPDAKLIPSIKDKEGVFKVRFLSPGDYIKSSGNWLVENGFFEKEIHRKIETFGNITQVFSTYESFKSEADAEPFMRGINSIQLLNDGKRWWIINIYWTQETPQNPIPKKYLK</sequence>
<dbReference type="SUPFAM" id="SSF54427">
    <property type="entry name" value="NTF2-like"/>
    <property type="match status" value="1"/>
</dbReference>
<dbReference type="RefSeq" id="WP_072403417.1">
    <property type="nucleotide sequence ID" value="NZ_FPKV01000004.1"/>
</dbReference>